<reference evidence="2 3" key="1">
    <citation type="submission" date="2020-11" db="EMBL/GenBank/DDBJ databases">
        <title>Hymenobacter sp.</title>
        <authorList>
            <person name="Kim M.K."/>
        </authorList>
    </citation>
    <scope>NUCLEOTIDE SEQUENCE [LARGE SCALE GENOMIC DNA]</scope>
    <source>
        <strain evidence="2 3">BT594</strain>
    </source>
</reference>
<feature type="transmembrane region" description="Helical" evidence="1">
    <location>
        <begin position="69"/>
        <end position="94"/>
    </location>
</feature>
<name>A0ABS0L1B5_9BACT</name>
<feature type="transmembrane region" description="Helical" evidence="1">
    <location>
        <begin position="114"/>
        <end position="132"/>
    </location>
</feature>
<gene>
    <name evidence="2" type="ORF">I5L79_10160</name>
</gene>
<proteinExistence type="predicted"/>
<comment type="caution">
    <text evidence="2">The sequence shown here is derived from an EMBL/GenBank/DDBJ whole genome shotgun (WGS) entry which is preliminary data.</text>
</comment>
<dbReference type="Proteomes" id="UP000601099">
    <property type="component" value="Unassembled WGS sequence"/>
</dbReference>
<keyword evidence="1" id="KW-0812">Transmembrane</keyword>
<keyword evidence="1" id="KW-0472">Membrane</keyword>
<dbReference type="PROSITE" id="PS51257">
    <property type="entry name" value="PROKAR_LIPOPROTEIN"/>
    <property type="match status" value="1"/>
</dbReference>
<evidence type="ECO:0000313" key="3">
    <source>
        <dbReference type="Proteomes" id="UP000601099"/>
    </source>
</evidence>
<dbReference type="EMBL" id="JADWYK010000005">
    <property type="protein sequence ID" value="MBG8553912.1"/>
    <property type="molecule type" value="Genomic_DNA"/>
</dbReference>
<protein>
    <submittedName>
        <fullName evidence="2">Uncharacterized protein</fullName>
    </submittedName>
</protein>
<evidence type="ECO:0000256" key="1">
    <source>
        <dbReference type="SAM" id="Phobius"/>
    </source>
</evidence>
<sequence length="146" mass="16696">MLRYIHTAKPHWNYLLILLFMLLLACTLDSQFEKGGMEENNKYILVTGVVLACYLLPGQAKHITLAEKLVLPIVLAPFAFFTGMIFGDILLYGLNILTGDYTPDDLEYASRQTLLLADFLWYACTILGYMLLTKAFRALFYLNLRD</sequence>
<keyword evidence="1" id="KW-1133">Transmembrane helix</keyword>
<feature type="transmembrane region" description="Helical" evidence="1">
    <location>
        <begin position="40"/>
        <end position="57"/>
    </location>
</feature>
<evidence type="ECO:0000313" key="2">
    <source>
        <dbReference type="EMBL" id="MBG8553912.1"/>
    </source>
</evidence>
<keyword evidence="3" id="KW-1185">Reference proteome</keyword>
<accession>A0ABS0L1B5</accession>
<organism evidence="2 3">
    <name type="scientific">Hymenobacter guriensis</name>
    <dbReference type="NCBI Taxonomy" id="2793065"/>
    <lineage>
        <taxon>Bacteria</taxon>
        <taxon>Pseudomonadati</taxon>
        <taxon>Bacteroidota</taxon>
        <taxon>Cytophagia</taxon>
        <taxon>Cytophagales</taxon>
        <taxon>Hymenobacteraceae</taxon>
        <taxon>Hymenobacter</taxon>
    </lineage>
</organism>